<dbReference type="EMBL" id="UESZ01000001">
    <property type="protein sequence ID" value="SSA33564.1"/>
    <property type="molecule type" value="Genomic_DNA"/>
</dbReference>
<accession>A0A2Y8ZP17</accession>
<dbReference type="NCBIfam" id="TIGR00242">
    <property type="entry name" value="division/cell wall cluster transcriptional repressor MraZ"/>
    <property type="match status" value="1"/>
</dbReference>
<dbReference type="InterPro" id="IPR037914">
    <property type="entry name" value="SpoVT-AbrB_sf"/>
</dbReference>
<evidence type="ECO:0000313" key="9">
    <source>
        <dbReference type="EMBL" id="SSA33564.1"/>
    </source>
</evidence>
<dbReference type="HAMAP" id="MF_01008">
    <property type="entry name" value="MraZ"/>
    <property type="match status" value="1"/>
</dbReference>
<keyword evidence="3" id="KW-0677">Repeat</keyword>
<dbReference type="GO" id="GO:0009295">
    <property type="term" value="C:nucleoid"/>
    <property type="evidence" value="ECO:0007669"/>
    <property type="project" value="UniProtKB-SubCell"/>
</dbReference>
<proteinExistence type="inferred from homology"/>
<keyword evidence="5 7" id="KW-0238">DNA-binding</keyword>
<dbReference type="GO" id="GO:2000143">
    <property type="term" value="P:negative regulation of DNA-templated transcription initiation"/>
    <property type="evidence" value="ECO:0007669"/>
    <property type="project" value="TreeGrafter"/>
</dbReference>
<dbReference type="Proteomes" id="UP000250028">
    <property type="component" value="Unassembled WGS sequence"/>
</dbReference>
<evidence type="ECO:0000256" key="1">
    <source>
        <dbReference type="ARBA" id="ARBA00013860"/>
    </source>
</evidence>
<dbReference type="PANTHER" id="PTHR34701">
    <property type="entry name" value="TRANSCRIPTIONAL REGULATOR MRAZ"/>
    <property type="match status" value="1"/>
</dbReference>
<dbReference type="InterPro" id="IPR020603">
    <property type="entry name" value="MraZ_dom"/>
</dbReference>
<organism evidence="9 10">
    <name type="scientific">Branchiibius hedensis</name>
    <dbReference type="NCBI Taxonomy" id="672460"/>
    <lineage>
        <taxon>Bacteria</taxon>
        <taxon>Bacillati</taxon>
        <taxon>Actinomycetota</taxon>
        <taxon>Actinomycetes</taxon>
        <taxon>Micrococcales</taxon>
        <taxon>Dermacoccaceae</taxon>
        <taxon>Branchiibius</taxon>
    </lineage>
</organism>
<evidence type="ECO:0000256" key="4">
    <source>
        <dbReference type="ARBA" id="ARBA00023015"/>
    </source>
</evidence>
<feature type="domain" description="SpoVT-AbrB" evidence="8">
    <location>
        <begin position="76"/>
        <end position="119"/>
    </location>
</feature>
<evidence type="ECO:0000256" key="6">
    <source>
        <dbReference type="ARBA" id="ARBA00023163"/>
    </source>
</evidence>
<dbReference type="CDD" id="cd16321">
    <property type="entry name" value="MraZ_C"/>
    <property type="match status" value="1"/>
</dbReference>
<dbReference type="CDD" id="cd16320">
    <property type="entry name" value="MraZ_N"/>
    <property type="match status" value="1"/>
</dbReference>
<keyword evidence="6 7" id="KW-0804">Transcription</keyword>
<dbReference type="InterPro" id="IPR038619">
    <property type="entry name" value="MraZ_sf"/>
</dbReference>
<dbReference type="GO" id="GO:0005737">
    <property type="term" value="C:cytoplasm"/>
    <property type="evidence" value="ECO:0007669"/>
    <property type="project" value="UniProtKB-UniRule"/>
</dbReference>
<evidence type="ECO:0000259" key="8">
    <source>
        <dbReference type="PROSITE" id="PS51740"/>
    </source>
</evidence>
<evidence type="ECO:0000256" key="3">
    <source>
        <dbReference type="ARBA" id="ARBA00022737"/>
    </source>
</evidence>
<keyword evidence="4 7" id="KW-0805">Transcription regulation</keyword>
<dbReference type="RefSeq" id="WP_109684248.1">
    <property type="nucleotide sequence ID" value="NZ_QGDN01000001.1"/>
</dbReference>
<dbReference type="InterPro" id="IPR003444">
    <property type="entry name" value="MraZ"/>
</dbReference>
<evidence type="ECO:0000256" key="7">
    <source>
        <dbReference type="HAMAP-Rule" id="MF_01008"/>
    </source>
</evidence>
<name>A0A2Y8ZP17_9MICO</name>
<sequence>MFLGTHHPRLDEKGRLFLPAKFRDKLAGGLVMTRGQERCIYIFTTDKFVDFTAGLQSSPITNAEARSFQRVMLSGATDDIPDKQGRVTVPALLRQYAGLDRDCTVIGVGDRVELWDTQRWEQFVAGAEEDFAARSEEVIPGGLF</sequence>
<feature type="domain" description="SpoVT-AbrB" evidence="8">
    <location>
        <begin position="5"/>
        <end position="47"/>
    </location>
</feature>
<keyword evidence="2 7" id="KW-0963">Cytoplasm</keyword>
<dbReference type="AlphaFoldDB" id="A0A2Y8ZP17"/>
<dbReference type="GO" id="GO:0003700">
    <property type="term" value="F:DNA-binding transcription factor activity"/>
    <property type="evidence" value="ECO:0007669"/>
    <property type="project" value="UniProtKB-UniRule"/>
</dbReference>
<dbReference type="Pfam" id="PF02381">
    <property type="entry name" value="MraZ"/>
    <property type="match status" value="2"/>
</dbReference>
<evidence type="ECO:0000313" key="10">
    <source>
        <dbReference type="Proteomes" id="UP000250028"/>
    </source>
</evidence>
<dbReference type="Gene3D" id="3.40.1550.20">
    <property type="entry name" value="Transcriptional regulator MraZ domain"/>
    <property type="match status" value="1"/>
</dbReference>
<dbReference type="InterPro" id="IPR035642">
    <property type="entry name" value="MraZ_N"/>
</dbReference>
<dbReference type="PANTHER" id="PTHR34701:SF1">
    <property type="entry name" value="TRANSCRIPTIONAL REGULATOR MRAZ"/>
    <property type="match status" value="1"/>
</dbReference>
<keyword evidence="10" id="KW-1185">Reference proteome</keyword>
<dbReference type="OrthoDB" id="9807753at2"/>
<dbReference type="InterPro" id="IPR007159">
    <property type="entry name" value="SpoVT-AbrB_dom"/>
</dbReference>
<comment type="similarity">
    <text evidence="7">Belongs to the MraZ family.</text>
</comment>
<evidence type="ECO:0000256" key="2">
    <source>
        <dbReference type="ARBA" id="ARBA00022490"/>
    </source>
</evidence>
<protein>
    <recommendedName>
        <fullName evidence="1 7">Transcriptional regulator MraZ</fullName>
    </recommendedName>
</protein>
<gene>
    <name evidence="7" type="primary">mraZ</name>
    <name evidence="9" type="ORF">SAMN04489750_0848</name>
</gene>
<dbReference type="SUPFAM" id="SSF89447">
    <property type="entry name" value="AbrB/MazE/MraZ-like"/>
    <property type="match status" value="1"/>
</dbReference>
<comment type="subcellular location">
    <subcellularLocation>
        <location evidence="7">Cytoplasm</location>
        <location evidence="7">Nucleoid</location>
    </subcellularLocation>
</comment>
<evidence type="ECO:0000256" key="5">
    <source>
        <dbReference type="ARBA" id="ARBA00023125"/>
    </source>
</evidence>
<comment type="subunit">
    <text evidence="7">Forms oligomers.</text>
</comment>
<dbReference type="GO" id="GO:0000976">
    <property type="term" value="F:transcription cis-regulatory region binding"/>
    <property type="evidence" value="ECO:0007669"/>
    <property type="project" value="TreeGrafter"/>
</dbReference>
<dbReference type="InterPro" id="IPR035644">
    <property type="entry name" value="MraZ_C"/>
</dbReference>
<dbReference type="PROSITE" id="PS51740">
    <property type="entry name" value="SPOVT_ABRB"/>
    <property type="match status" value="2"/>
</dbReference>
<reference evidence="10" key="1">
    <citation type="submission" date="2016-10" db="EMBL/GenBank/DDBJ databases">
        <authorList>
            <person name="Varghese N."/>
            <person name="Submissions S."/>
        </authorList>
    </citation>
    <scope>NUCLEOTIDE SEQUENCE [LARGE SCALE GENOMIC DNA]</scope>
    <source>
        <strain evidence="10">DSM 22951</strain>
    </source>
</reference>